<dbReference type="GO" id="GO:0003677">
    <property type="term" value="F:DNA binding"/>
    <property type="evidence" value="ECO:0007669"/>
    <property type="project" value="InterPro"/>
</dbReference>
<evidence type="ECO:0000259" key="1">
    <source>
        <dbReference type="Pfam" id="PF02229"/>
    </source>
</evidence>
<feature type="domain" description="Transcriptional coactivator p15 (PC4) C-terminal" evidence="1">
    <location>
        <begin position="24"/>
        <end position="70"/>
    </location>
</feature>
<dbReference type="GO" id="GO:0006355">
    <property type="term" value="P:regulation of DNA-templated transcription"/>
    <property type="evidence" value="ECO:0007669"/>
    <property type="project" value="InterPro"/>
</dbReference>
<sequence length="82" mass="9351">MPEKKEFTFEIKKHIETLSGGQGKWAREVNVVSWNGAKPKLDIRDWSPDHSKMGKGVSLTSEEVALLKEILSEYDPYSTEEL</sequence>
<dbReference type="Proteomes" id="UP000236394">
    <property type="component" value="Unassembled WGS sequence"/>
</dbReference>
<dbReference type="Gene3D" id="2.30.31.70">
    <property type="match status" value="1"/>
</dbReference>
<dbReference type="Pfam" id="PF02229">
    <property type="entry name" value="PC4"/>
    <property type="match status" value="1"/>
</dbReference>
<evidence type="ECO:0000313" key="3">
    <source>
        <dbReference type="Proteomes" id="UP000236394"/>
    </source>
</evidence>
<proteinExistence type="predicted"/>
<dbReference type="RefSeq" id="WP_012993626.1">
    <property type="nucleotide sequence ID" value="NZ_NBZD01000001.1"/>
</dbReference>
<dbReference type="EMBL" id="NBZD01000001">
    <property type="protein sequence ID" value="PNH19490.1"/>
    <property type="molecule type" value="Genomic_DNA"/>
</dbReference>
<dbReference type="PIRSF" id="PIRSF037246">
    <property type="entry name" value="UCP037246"/>
    <property type="match status" value="1"/>
</dbReference>
<dbReference type="OMA" id="PNREKCG"/>
<accession>A0A2J8B3Y5</accession>
<protein>
    <recommendedName>
        <fullName evidence="1">Transcriptional coactivator p15 (PC4) C-terminal domain-containing protein</fullName>
    </recommendedName>
</protein>
<name>A0A2J8B3Y5_9FIRM</name>
<dbReference type="InterPro" id="IPR017154">
    <property type="entry name" value="PC4-like"/>
</dbReference>
<evidence type="ECO:0000313" key="2">
    <source>
        <dbReference type="EMBL" id="PNH19490.1"/>
    </source>
</evidence>
<organism evidence="2 3">
    <name type="scientific">Mageeibacillus indolicus</name>
    <dbReference type="NCBI Taxonomy" id="884684"/>
    <lineage>
        <taxon>Bacteria</taxon>
        <taxon>Bacillati</taxon>
        <taxon>Bacillota</taxon>
        <taxon>Clostridia</taxon>
        <taxon>Eubacteriales</taxon>
        <taxon>Oscillospiraceae</taxon>
        <taxon>Mageeibacillus</taxon>
    </lineage>
</organism>
<comment type="caution">
    <text evidence="2">The sequence shown here is derived from an EMBL/GenBank/DDBJ whole genome shotgun (WGS) entry which is preliminary data.</text>
</comment>
<reference evidence="3" key="1">
    <citation type="submission" date="2017-04" db="EMBL/GenBank/DDBJ databases">
        <authorList>
            <person name="Bumgarner R.E."/>
            <person name="Fredricks D.N."/>
            <person name="Srinivasan S."/>
        </authorList>
    </citation>
    <scope>NUCLEOTIDE SEQUENCE [LARGE SCALE GENOMIC DNA]</scope>
    <source>
        <strain evidence="3">KA00405</strain>
    </source>
</reference>
<dbReference type="AlphaFoldDB" id="A0A2J8B3Y5"/>
<gene>
    <name evidence="2" type="ORF">B7R76_00975</name>
</gene>
<dbReference type="InterPro" id="IPR003173">
    <property type="entry name" value="PC4_C"/>
</dbReference>